<dbReference type="Proteomes" id="UP001374579">
    <property type="component" value="Unassembled WGS sequence"/>
</dbReference>
<accession>A0AAN9GH08</accession>
<evidence type="ECO:0000313" key="1">
    <source>
        <dbReference type="EMBL" id="KAK7107776.1"/>
    </source>
</evidence>
<comment type="caution">
    <text evidence="1">The sequence shown here is derived from an EMBL/GenBank/DDBJ whole genome shotgun (WGS) entry which is preliminary data.</text>
</comment>
<name>A0AAN9GH08_9CAEN</name>
<dbReference type="AlphaFoldDB" id="A0AAN9GH08"/>
<organism evidence="1 2">
    <name type="scientific">Littorina saxatilis</name>
    <dbReference type="NCBI Taxonomy" id="31220"/>
    <lineage>
        <taxon>Eukaryota</taxon>
        <taxon>Metazoa</taxon>
        <taxon>Spiralia</taxon>
        <taxon>Lophotrochozoa</taxon>
        <taxon>Mollusca</taxon>
        <taxon>Gastropoda</taxon>
        <taxon>Caenogastropoda</taxon>
        <taxon>Littorinimorpha</taxon>
        <taxon>Littorinoidea</taxon>
        <taxon>Littorinidae</taxon>
        <taxon>Littorina</taxon>
    </lineage>
</organism>
<keyword evidence="2" id="KW-1185">Reference proteome</keyword>
<gene>
    <name evidence="1" type="ORF">V1264_015633</name>
</gene>
<dbReference type="EMBL" id="JBAMIC010000004">
    <property type="protein sequence ID" value="KAK7107776.1"/>
    <property type="molecule type" value="Genomic_DNA"/>
</dbReference>
<evidence type="ECO:0000313" key="2">
    <source>
        <dbReference type="Proteomes" id="UP001374579"/>
    </source>
</evidence>
<proteinExistence type="predicted"/>
<protein>
    <submittedName>
        <fullName evidence="1">Uncharacterized protein</fullName>
    </submittedName>
</protein>
<sequence>MPSVSQPANAFQVLMGSAKARSLPKPKAESCGKTSGLNRKDELYDDVLNYLAAKGADFPQVTADQEGAYFTQVLTNALWYATSHHLTINDRANKVHGVLPIPEEFEQFAGYNEIINN</sequence>
<reference evidence="1 2" key="1">
    <citation type="submission" date="2024-02" db="EMBL/GenBank/DDBJ databases">
        <title>Chromosome-scale genome assembly of the rough periwinkle Littorina saxatilis.</title>
        <authorList>
            <person name="De Jode A."/>
            <person name="Faria R."/>
            <person name="Formenti G."/>
            <person name="Sims Y."/>
            <person name="Smith T.P."/>
            <person name="Tracey A."/>
            <person name="Wood J.M.D."/>
            <person name="Zagrodzka Z.B."/>
            <person name="Johannesson K."/>
            <person name="Butlin R.K."/>
            <person name="Leder E.H."/>
        </authorList>
    </citation>
    <scope>NUCLEOTIDE SEQUENCE [LARGE SCALE GENOMIC DNA]</scope>
    <source>
        <strain evidence="1">Snail1</strain>
        <tissue evidence="1">Muscle</tissue>
    </source>
</reference>